<evidence type="ECO:0000313" key="5">
    <source>
        <dbReference type="MGI" id="MGI:1913876"/>
    </source>
</evidence>
<dbReference type="EMBL" id="AK028439">
    <property type="protein sequence ID" value="BAE20443.1"/>
    <property type="molecule type" value="mRNA"/>
</dbReference>
<reference evidence="3" key="3">
    <citation type="journal article" date="2000" name="Genome Res.">
        <title>RIKEN integrated sequence analysis (RISA) system--384-format sequencing pipeline with 384 multicapillary sequencer.</title>
        <authorList>
            <person name="Shibata K."/>
            <person name="Itoh M."/>
            <person name="Aizawa K."/>
            <person name="Nagaoka S."/>
            <person name="Sasaki N."/>
            <person name="Carninci P."/>
            <person name="Konno H."/>
            <person name="Akiyama J."/>
            <person name="Nishi K."/>
            <person name="Kitsunai T."/>
            <person name="Tashiro H."/>
            <person name="Itoh M."/>
            <person name="Sumi N."/>
            <person name="Ishii Y."/>
            <person name="Nakamura S."/>
            <person name="Hazama M."/>
            <person name="Nishine T."/>
            <person name="Harada A."/>
            <person name="Yamamoto R."/>
            <person name="Matsumoto H."/>
            <person name="Sakaguchi S."/>
            <person name="Ikegami T."/>
            <person name="Kashiwagi K."/>
            <person name="Fujiwake S."/>
            <person name="Inoue K."/>
            <person name="Togawa Y."/>
            <person name="Izawa M."/>
            <person name="Ohara E."/>
            <person name="Watahiki M."/>
            <person name="Yoneda Y."/>
            <person name="Ishikawa T."/>
            <person name="Ozawa K."/>
            <person name="Tanaka T."/>
            <person name="Matsuura S."/>
            <person name="Kawai J."/>
            <person name="Okazaki Y."/>
            <person name="Muramatsu M."/>
            <person name="Inoue Y."/>
            <person name="Kira A."/>
            <person name="Hayashizaki Y."/>
        </authorList>
    </citation>
    <scope>NUCLEOTIDE SEQUENCE</scope>
    <source>
        <strain evidence="3">C57BL/6J</strain>
        <strain evidence="4">NOD</strain>
        <tissue evidence="3">Eyeball</tissue>
        <tissue evidence="2">Skin</tissue>
        <tissue evidence="4">Thymus</tissue>
    </source>
</reference>
<gene>
    <name evidence="5" type="primary">Cdip1</name>
</gene>
<organism evidence="3">
    <name type="scientific">Mus musculus</name>
    <name type="common">Mouse</name>
    <dbReference type="NCBI Taxonomy" id="10090"/>
    <lineage>
        <taxon>Eukaryota</taxon>
        <taxon>Metazoa</taxon>
        <taxon>Chordata</taxon>
        <taxon>Craniata</taxon>
        <taxon>Vertebrata</taxon>
        <taxon>Euteleostomi</taxon>
        <taxon>Mammalia</taxon>
        <taxon>Eutheria</taxon>
        <taxon>Euarchontoglires</taxon>
        <taxon>Glires</taxon>
        <taxon>Rodentia</taxon>
        <taxon>Myomorpha</taxon>
        <taxon>Muroidea</taxon>
        <taxon>Muridae</taxon>
        <taxon>Murinae</taxon>
        <taxon>Mus</taxon>
        <taxon>Mus</taxon>
    </lineage>
</organism>
<reference evidence="2" key="5">
    <citation type="submission" date="2001-07" db="EMBL/GenBank/DDBJ databases">
        <authorList>
            <person name="Adachi J."/>
            <person name="Aizawa K."/>
            <person name="Akimura T."/>
            <person name="Arakawa T."/>
            <person name="Bono H."/>
            <person name="Carninci P."/>
            <person name="Fukuda S."/>
            <person name="Furuno M."/>
            <person name="Hanagaki T."/>
            <person name="Hara A."/>
            <person name="Hashizume W."/>
            <person name="Hayashida K."/>
            <person name="Hayatsu N."/>
            <person name="Hiramoto K."/>
            <person name="Hiraoka T."/>
            <person name="Hirozane T."/>
            <person name="Hori F."/>
            <person name="Imotani K."/>
            <person name="Ishii Y."/>
            <person name="Itoh M."/>
            <person name="Kagawa I."/>
            <person name="Kasukawa T."/>
            <person name="Katoh H."/>
            <person name="Kawai J."/>
            <person name="Kojima Y."/>
            <person name="Kondo S."/>
            <person name="Konno H."/>
            <person name="Kouda M."/>
            <person name="Koya S."/>
            <person name="Kurihara C."/>
            <person name="Matsuyama T."/>
            <person name="Miyazaki A."/>
            <person name="Murata M."/>
            <person name="Nakamura M."/>
            <person name="Nishi K."/>
            <person name="Nomura K."/>
            <person name="Numazaki R."/>
            <person name="Ohno M."/>
            <person name="Ohsato N."/>
            <person name="Okazaki Y."/>
            <person name="Saito R."/>
            <person name="Saitoh H."/>
            <person name="Sakai C."/>
            <person name="Sakai K."/>
            <person name="Sakazume N."/>
            <person name="Sano H."/>
            <person name="Sasaki D."/>
            <person name="Shibata K."/>
            <person name="Shinagawa A."/>
            <person name="Shiraki T."/>
            <person name="Sogabe Y."/>
            <person name="Tagami M."/>
            <person name="Tagawa A."/>
            <person name="Takahashi F."/>
            <person name="Takaku-Akahira S."/>
            <person name="Takeda Y."/>
            <person name="Tanaka T."/>
            <person name="Tomaru A."/>
            <person name="Toya T."/>
            <person name="Yasunishi A."/>
            <person name="Muramatsu M."/>
            <person name="Hayashizaki Y."/>
        </authorList>
    </citation>
    <scope>NUCLEOTIDE SEQUENCE</scope>
    <source>
        <strain evidence="2">C57BL/6J</strain>
        <tissue evidence="2">Skin</tissue>
    </source>
</reference>
<keyword evidence="1" id="KW-0472">Membrane</keyword>
<name>Q3UQV3_MOUSE</name>
<dbReference type="EMBL" id="AK153988">
    <property type="protein sequence ID" value="BAE32298.1"/>
    <property type="molecule type" value="mRNA"/>
</dbReference>
<keyword evidence="1" id="KW-0812">Transmembrane</keyword>
<accession>Q3UQV3</accession>
<evidence type="ECO:0000313" key="2">
    <source>
        <dbReference type="EMBL" id="BAE20443.1"/>
    </source>
</evidence>
<reference evidence="3" key="9">
    <citation type="journal article" date="2005" name="Science">
        <title>Antisense Transcription in the Mammalian Transcriptome.</title>
        <authorList>
            <consortium name="RIKEN Genome Exploration Research Group and Genome Science Group (Genome Network Project Core Group) and the FANTOM Consortium"/>
        </authorList>
    </citation>
    <scope>NUCLEOTIDE SEQUENCE</scope>
    <source>
        <strain evidence="3">C57BL/6J</strain>
        <strain evidence="4">NOD</strain>
        <tissue evidence="3">Eyeball</tissue>
        <tissue evidence="2">Skin</tissue>
        <tissue evidence="4">Thymus</tissue>
    </source>
</reference>
<feature type="transmembrane region" description="Helical" evidence="1">
    <location>
        <begin position="42"/>
        <end position="67"/>
    </location>
</feature>
<dbReference type="AlphaFoldDB" id="Q3UQV3"/>
<evidence type="ECO:0000313" key="3">
    <source>
        <dbReference type="EMBL" id="BAE24935.1"/>
    </source>
</evidence>
<sequence>MDVEKVADQKKEGMCKEHFRGQNCFEREKMECVPEAWLSQQIMLAIIKVSCLLVQSLALFSWLFCMFQACPF</sequence>
<dbReference type="EMBL" id="AK142087">
    <property type="protein sequence ID" value="BAE24935.1"/>
    <property type="molecule type" value="mRNA"/>
</dbReference>
<reference evidence="3" key="1">
    <citation type="journal article" date="1999" name="Methods Enzymol.">
        <title>High-efficiency full-length cDNA cloning.</title>
        <authorList>
            <person name="Carninci P."/>
            <person name="Hayashizaki Y."/>
        </authorList>
    </citation>
    <scope>NUCLEOTIDE SEQUENCE</scope>
    <source>
        <strain evidence="3">C57BL/6J</strain>
        <strain evidence="4">NOD</strain>
        <tissue evidence="3">Eyeball</tissue>
        <tissue evidence="2">Skin</tissue>
        <tissue evidence="4">Thymus</tissue>
    </source>
</reference>
<reference evidence="3" key="2">
    <citation type="journal article" date="2000" name="Genome Res.">
        <title>Normalization and subtraction of cap-trapper-selected cDNAs to prepare full-length cDNA libraries for rapid discovery of new genes.</title>
        <authorList>
            <person name="Carninci P."/>
            <person name="Shibata Y."/>
            <person name="Hayatsu N."/>
            <person name="Sugahara Y."/>
            <person name="Shibata K."/>
            <person name="Itoh M."/>
            <person name="Konno H."/>
            <person name="Okazaki Y."/>
            <person name="Muramatsu M."/>
            <person name="Hayashizaki Y."/>
        </authorList>
    </citation>
    <scope>NUCLEOTIDE SEQUENCE</scope>
    <source>
        <strain evidence="3">C57BL/6J</strain>
        <strain evidence="4">NOD</strain>
        <tissue evidence="3">Eyeball</tissue>
        <tissue evidence="2">Skin</tissue>
        <tissue evidence="4">Thymus</tissue>
    </source>
</reference>
<evidence type="ECO:0000256" key="1">
    <source>
        <dbReference type="SAM" id="Phobius"/>
    </source>
</evidence>
<dbReference type="AGR" id="MGI:1913876"/>
<reference evidence="3" key="4">
    <citation type="journal article" date="2001" name="Nature">
        <title>Functional annotation of a full-length mouse cDNA collection.</title>
        <authorList>
            <consortium name="The RIKEN Genome Exploration Research Group Phase II Team and the FANTOM Consortium"/>
        </authorList>
    </citation>
    <scope>NUCLEOTIDE SEQUENCE</scope>
    <source>
        <strain evidence="3">C57BL/6J</strain>
        <strain evidence="4">NOD</strain>
        <tissue evidence="3">Eyeball</tissue>
        <tissue evidence="2">Skin</tissue>
        <tissue evidence="4">Thymus</tissue>
    </source>
</reference>
<evidence type="ECO:0000313" key="4">
    <source>
        <dbReference type="EMBL" id="BAE32298.1"/>
    </source>
</evidence>
<protein>
    <submittedName>
        <fullName evidence="3">Uncharacterized protein</fullName>
    </submittedName>
</protein>
<reference evidence="3" key="6">
    <citation type="journal article" date="2002" name="Nature">
        <title>Analysis of the mouse transcriptome based on functional annotation of 60,770 full-length cDNAs.</title>
        <authorList>
            <consortium name="The FANTOM Consortium and the RIKEN Genome Exploration Research Group Phase I and II Team"/>
        </authorList>
    </citation>
    <scope>NUCLEOTIDE SEQUENCE</scope>
    <source>
        <strain evidence="3">C57BL/6J</strain>
        <strain evidence="4">NOD</strain>
        <tissue evidence="3">Eyeball</tissue>
        <tissue evidence="2">Skin</tissue>
        <tissue evidence="4">Thymus</tissue>
    </source>
</reference>
<proteinExistence type="evidence at transcript level"/>
<reference evidence="3" key="8">
    <citation type="journal article" date="2005" name="Science">
        <title>The Transcriptional Landscape of the Mammalian Genome.</title>
        <authorList>
            <consortium name="The FANTOM Consortium"/>
            <consortium name="Riken Genome Exploration Research Group and Genome Science Group (Genome Network Project Core Group)"/>
        </authorList>
    </citation>
    <scope>NUCLEOTIDE SEQUENCE</scope>
    <source>
        <strain evidence="3">C57BL/6J</strain>
        <strain evidence="4">NOD</strain>
        <tissue evidence="3">Eyeball</tissue>
        <tissue evidence="2">Skin</tissue>
        <tissue evidence="4">Thymus</tissue>
    </source>
</reference>
<reference evidence="3" key="7">
    <citation type="submission" date="2004-03" db="EMBL/GenBank/DDBJ databases">
        <authorList>
            <person name="Arakawa T."/>
            <person name="Carninci P."/>
            <person name="Fukuda S."/>
            <person name="Hashizume W."/>
            <person name="Hayashida K."/>
            <person name="Hori F."/>
            <person name="Iida J."/>
            <person name="Imamura K."/>
            <person name="Imotani K."/>
            <person name="Itoh M."/>
            <person name="Kanagawa S."/>
            <person name="Kawai J."/>
            <person name="Kojima M."/>
            <person name="Konno H."/>
            <person name="Murata M."/>
            <person name="Nakamura M."/>
            <person name="Ninomiya N."/>
            <person name="Nishiyori H."/>
            <person name="Nomura K."/>
            <person name="Ohno M."/>
            <person name="Sakazume N."/>
            <person name="Sano H."/>
            <person name="Sasaki D."/>
            <person name="Shibata K."/>
            <person name="Shiraki T."/>
            <person name="Tagami M."/>
            <person name="Tagami Y."/>
            <person name="Waki K."/>
            <person name="Watahiki A."/>
            <person name="Muramatsu M."/>
            <person name="Hayashizaki Y."/>
        </authorList>
    </citation>
    <scope>NUCLEOTIDE SEQUENCE</scope>
    <source>
        <strain evidence="3">C57BL/6J</strain>
        <strain evidence="4">NOD</strain>
        <tissue evidence="3">Eyeball</tissue>
        <tissue evidence="4">Thymus</tissue>
    </source>
</reference>
<keyword evidence="1" id="KW-1133">Transmembrane helix</keyword>
<dbReference type="MGI" id="MGI:1913876">
    <property type="gene designation" value="Cdip1"/>
</dbReference>